<proteinExistence type="predicted"/>
<evidence type="ECO:0000313" key="4">
    <source>
        <dbReference type="Proteomes" id="UP001264340"/>
    </source>
</evidence>
<evidence type="ECO:0000313" key="2">
    <source>
        <dbReference type="EMBL" id="SHK65209.1"/>
    </source>
</evidence>
<dbReference type="AlphaFoldDB" id="A0A1M6U7R4"/>
<dbReference type="Proteomes" id="UP001264340">
    <property type="component" value="Unassembled WGS sequence"/>
</dbReference>
<organism evidence="2 3">
    <name type="scientific">Paraburkholderia terricola</name>
    <dbReference type="NCBI Taxonomy" id="169427"/>
    <lineage>
        <taxon>Bacteria</taxon>
        <taxon>Pseudomonadati</taxon>
        <taxon>Pseudomonadota</taxon>
        <taxon>Betaproteobacteria</taxon>
        <taxon>Burkholderiales</taxon>
        <taxon>Burkholderiaceae</taxon>
        <taxon>Paraburkholderia</taxon>
    </lineage>
</organism>
<name>A0A1M6U7R4_9BURK</name>
<evidence type="ECO:0000313" key="3">
    <source>
        <dbReference type="Proteomes" id="UP000184395"/>
    </source>
</evidence>
<sequence>MLDGKQAGRSNLLVLTDGAACAARQNRVSRGAF</sequence>
<dbReference type="EMBL" id="JAVDRP010000012">
    <property type="protein sequence ID" value="MDR6411599.1"/>
    <property type="molecule type" value="Genomic_DNA"/>
</dbReference>
<gene>
    <name evidence="1" type="ORF">J2804_005033</name>
    <name evidence="2" type="ORF">SAMN05192548_103110</name>
</gene>
<accession>A0A1M6U7R4</accession>
<reference evidence="2 3" key="1">
    <citation type="submission" date="2016-11" db="EMBL/GenBank/DDBJ databases">
        <authorList>
            <person name="Jaros S."/>
            <person name="Januszkiewicz K."/>
            <person name="Wedrychowicz H."/>
        </authorList>
    </citation>
    <scope>NUCLEOTIDE SEQUENCE [LARGE SCALE GENOMIC DNA]</scope>
    <source>
        <strain evidence="2 3">LMG 20594</strain>
    </source>
</reference>
<protein>
    <submittedName>
        <fullName evidence="2">Uncharacterized protein</fullName>
    </submittedName>
</protein>
<dbReference type="Proteomes" id="UP000184395">
    <property type="component" value="Unassembled WGS sequence"/>
</dbReference>
<dbReference type="EMBL" id="FRAB01000031">
    <property type="protein sequence ID" value="SHK65209.1"/>
    <property type="molecule type" value="Genomic_DNA"/>
</dbReference>
<evidence type="ECO:0000313" key="1">
    <source>
        <dbReference type="EMBL" id="MDR6411599.1"/>
    </source>
</evidence>
<reference evidence="1 4" key="2">
    <citation type="submission" date="2023-07" db="EMBL/GenBank/DDBJ databases">
        <title>Sorghum-associated microbial communities from plants grown in Nebraska, USA.</title>
        <authorList>
            <person name="Schachtman D."/>
        </authorList>
    </citation>
    <scope>NUCLEOTIDE SEQUENCE [LARGE SCALE GENOMIC DNA]</scope>
    <source>
        <strain evidence="1 4">DS1316</strain>
    </source>
</reference>
<keyword evidence="4" id="KW-1185">Reference proteome</keyword>